<organism evidence="1 2">
    <name type="scientific">Methanobacterium bryantii</name>
    <dbReference type="NCBI Taxonomy" id="2161"/>
    <lineage>
        <taxon>Archaea</taxon>
        <taxon>Methanobacteriati</taxon>
        <taxon>Methanobacteriota</taxon>
        <taxon>Methanomada group</taxon>
        <taxon>Methanobacteria</taxon>
        <taxon>Methanobacteriales</taxon>
        <taxon>Methanobacteriaceae</taxon>
        <taxon>Methanobacterium</taxon>
    </lineage>
</organism>
<dbReference type="EMBL" id="LMVM01000012">
    <property type="protein sequence ID" value="PAV05156.1"/>
    <property type="molecule type" value="Genomic_DNA"/>
</dbReference>
<evidence type="ECO:0000313" key="2">
    <source>
        <dbReference type="Proteomes" id="UP000217784"/>
    </source>
</evidence>
<sequence>MKEIYTEIEINAPVSIVWSILTDFDDFSRWNPFIRKISGKLQEGAQIEVFIILPNSNGMKFRPKILTYDPEKELRWLGNFWIPKLFDGEHSLVINEISENKVLFIQKERFSGLFVPFFSGTLKDTESSFEMMNHALKEEAENRYNNQVN</sequence>
<dbReference type="RefSeq" id="WP_069584985.1">
    <property type="nucleotide sequence ID" value="NZ_LMVM01000012.1"/>
</dbReference>
<dbReference type="Pfam" id="PF10604">
    <property type="entry name" value="Polyketide_cyc2"/>
    <property type="match status" value="1"/>
</dbReference>
<evidence type="ECO:0000313" key="1">
    <source>
        <dbReference type="EMBL" id="PAV05156.1"/>
    </source>
</evidence>
<dbReference type="CDD" id="cd07822">
    <property type="entry name" value="SRPBCC_4"/>
    <property type="match status" value="1"/>
</dbReference>
<dbReference type="Gene3D" id="3.30.530.20">
    <property type="match status" value="1"/>
</dbReference>
<protein>
    <submittedName>
        <fullName evidence="1">Polyketide cyclase</fullName>
    </submittedName>
</protein>
<reference evidence="1 2" key="1">
    <citation type="journal article" date="2017" name="BMC Genomics">
        <title>Genomic analysis of methanogenic archaea reveals a shift towards energy conservation.</title>
        <authorList>
            <person name="Gilmore S.P."/>
            <person name="Henske J.K."/>
            <person name="Sexton J.A."/>
            <person name="Solomon K.V."/>
            <person name="Seppala S."/>
            <person name="Yoo J.I."/>
            <person name="Huyett L.M."/>
            <person name="Pressman A."/>
            <person name="Cogan J.Z."/>
            <person name="Kivenson V."/>
            <person name="Peng X."/>
            <person name="Tan Y."/>
            <person name="Valentine D.L."/>
            <person name="O'Malley M.A."/>
        </authorList>
    </citation>
    <scope>NUCLEOTIDE SEQUENCE [LARGE SCALE GENOMIC DNA]</scope>
    <source>
        <strain evidence="1 2">M.o.H.</strain>
    </source>
</reference>
<dbReference type="PANTHER" id="PTHR36166">
    <property type="entry name" value="CHROMOSOME 9, WHOLE GENOME SHOTGUN SEQUENCE"/>
    <property type="match status" value="1"/>
</dbReference>
<dbReference type="PANTHER" id="PTHR36166:SF1">
    <property type="entry name" value="SRPBCC DOMAIN-CONTAINING PROTEIN"/>
    <property type="match status" value="1"/>
</dbReference>
<dbReference type="OrthoDB" id="66844at2157"/>
<accession>A0A2A2H759</accession>
<dbReference type="InterPro" id="IPR023393">
    <property type="entry name" value="START-like_dom_sf"/>
</dbReference>
<dbReference type="AlphaFoldDB" id="A0A2A2H759"/>
<dbReference type="InterPro" id="IPR019587">
    <property type="entry name" value="Polyketide_cyclase/dehydratase"/>
</dbReference>
<name>A0A2A2H759_METBR</name>
<keyword evidence="2" id="KW-1185">Reference proteome</keyword>
<gene>
    <name evidence="1" type="ORF">ASJ80_12785</name>
</gene>
<dbReference type="SUPFAM" id="SSF55961">
    <property type="entry name" value="Bet v1-like"/>
    <property type="match status" value="1"/>
</dbReference>
<proteinExistence type="predicted"/>
<comment type="caution">
    <text evidence="1">The sequence shown here is derived from an EMBL/GenBank/DDBJ whole genome shotgun (WGS) entry which is preliminary data.</text>
</comment>
<dbReference type="Proteomes" id="UP000217784">
    <property type="component" value="Unassembled WGS sequence"/>
</dbReference>